<keyword evidence="1" id="KW-0732">Signal</keyword>
<dbReference type="RefSeq" id="WP_311360106.1">
    <property type="nucleotide sequence ID" value="NZ_JAVRIE010000001.1"/>
</dbReference>
<dbReference type="Proteomes" id="UP001249020">
    <property type="component" value="Unassembled WGS sequence"/>
</dbReference>
<proteinExistence type="predicted"/>
<evidence type="ECO:0008006" key="4">
    <source>
        <dbReference type="Google" id="ProtNLM"/>
    </source>
</evidence>
<feature type="signal peptide" evidence="1">
    <location>
        <begin position="1"/>
        <end position="20"/>
    </location>
</feature>
<keyword evidence="3" id="KW-1185">Reference proteome</keyword>
<dbReference type="EMBL" id="JAVRIE010000001">
    <property type="protein sequence ID" value="MDT0581295.1"/>
    <property type="molecule type" value="Genomic_DNA"/>
</dbReference>
<accession>A0AAW8R0D0</accession>
<dbReference type="InterPro" id="IPR023393">
    <property type="entry name" value="START-like_dom_sf"/>
</dbReference>
<gene>
    <name evidence="2" type="ORF">RM544_01985</name>
</gene>
<dbReference type="SUPFAM" id="SSF55961">
    <property type="entry name" value="Bet v1-like"/>
    <property type="match status" value="1"/>
</dbReference>
<organism evidence="2 3">
    <name type="scientific">Brumicola blandensis</name>
    <dbReference type="NCBI Taxonomy" id="3075611"/>
    <lineage>
        <taxon>Bacteria</taxon>
        <taxon>Pseudomonadati</taxon>
        <taxon>Pseudomonadota</taxon>
        <taxon>Gammaproteobacteria</taxon>
        <taxon>Alteromonadales</taxon>
        <taxon>Alteromonadaceae</taxon>
        <taxon>Brumicola</taxon>
    </lineage>
</organism>
<evidence type="ECO:0000256" key="1">
    <source>
        <dbReference type="SAM" id="SignalP"/>
    </source>
</evidence>
<evidence type="ECO:0000313" key="3">
    <source>
        <dbReference type="Proteomes" id="UP001249020"/>
    </source>
</evidence>
<dbReference type="AlphaFoldDB" id="A0AAW8R0D0"/>
<reference evidence="2 3" key="1">
    <citation type="submission" date="2023-09" db="EMBL/GenBank/DDBJ databases">
        <authorList>
            <person name="Rey-Velasco X."/>
        </authorList>
    </citation>
    <scope>NUCLEOTIDE SEQUENCE [LARGE SCALE GENOMIC DNA]</scope>
    <source>
        <strain evidence="2 3">W409</strain>
    </source>
</reference>
<name>A0AAW8R0D0_9ALTE</name>
<dbReference type="Gene3D" id="3.30.530.20">
    <property type="match status" value="1"/>
</dbReference>
<feature type="chain" id="PRO_5043555447" description="START domain-containing protein" evidence="1">
    <location>
        <begin position="21"/>
        <end position="193"/>
    </location>
</feature>
<sequence length="193" mass="21888">MKGISIGILTLAMLASPAFSDDGEVSLNFSIDDNERIWQVNASMRIQMTPVQFVTLLDRGPENCEWLFNCKEVILLNPPTDNVRVIATRLDSPWPFSDRIMYTKSTISYNSDQSHVLITITPIPADEIKALPNDAVMITNPSGQWQLSKSDEDYLLSYRGRADIDPSIPKFLLKRQVEKSTKATFENIRKLHE</sequence>
<protein>
    <recommendedName>
        <fullName evidence="4">START domain-containing protein</fullName>
    </recommendedName>
</protein>
<evidence type="ECO:0000313" key="2">
    <source>
        <dbReference type="EMBL" id="MDT0581295.1"/>
    </source>
</evidence>
<comment type="caution">
    <text evidence="2">The sequence shown here is derived from an EMBL/GenBank/DDBJ whole genome shotgun (WGS) entry which is preliminary data.</text>
</comment>